<feature type="region of interest" description="Disordered" evidence="1">
    <location>
        <begin position="119"/>
        <end position="138"/>
    </location>
</feature>
<evidence type="ECO:0000313" key="2">
    <source>
        <dbReference type="EMBL" id="GAA2549191.1"/>
    </source>
</evidence>
<gene>
    <name evidence="2" type="ORF">GCM10010423_56500</name>
</gene>
<accession>A0ABN3NYU9</accession>
<dbReference type="Proteomes" id="UP001501095">
    <property type="component" value="Unassembled WGS sequence"/>
</dbReference>
<dbReference type="EMBL" id="BAAATM010000018">
    <property type="protein sequence ID" value="GAA2549191.1"/>
    <property type="molecule type" value="Genomic_DNA"/>
</dbReference>
<evidence type="ECO:0000313" key="3">
    <source>
        <dbReference type="Proteomes" id="UP001501095"/>
    </source>
</evidence>
<sequence length="162" mass="18712">MSLVHLVLTKYWTRGCYYAEEVHGTSETEERDRFLFNRQTGVAYRNVPWSGPRQMDPYDRSWHEVGDCPWGSTVYKGEGSPQPTTPHLVLNDMVGARHCYATKRNKDGSLHCFADSKDYKNAPEDTSSDPRVGSRHDLKDCPWPEDEVRGMNLFYRMFVTKG</sequence>
<name>A0ABN3NYU9_9ACTN</name>
<organism evidence="2 3">
    <name type="scientific">Streptomyces levis</name>
    <dbReference type="NCBI Taxonomy" id="285566"/>
    <lineage>
        <taxon>Bacteria</taxon>
        <taxon>Bacillati</taxon>
        <taxon>Actinomycetota</taxon>
        <taxon>Actinomycetes</taxon>
        <taxon>Kitasatosporales</taxon>
        <taxon>Streptomycetaceae</taxon>
        <taxon>Streptomyces</taxon>
    </lineage>
</organism>
<keyword evidence="3" id="KW-1185">Reference proteome</keyword>
<protein>
    <submittedName>
        <fullName evidence="2">Uncharacterized protein</fullName>
    </submittedName>
</protein>
<evidence type="ECO:0000256" key="1">
    <source>
        <dbReference type="SAM" id="MobiDB-lite"/>
    </source>
</evidence>
<comment type="caution">
    <text evidence="2">The sequence shown here is derived from an EMBL/GenBank/DDBJ whole genome shotgun (WGS) entry which is preliminary data.</text>
</comment>
<reference evidence="2 3" key="1">
    <citation type="journal article" date="2019" name="Int. J. Syst. Evol. Microbiol.">
        <title>The Global Catalogue of Microorganisms (GCM) 10K type strain sequencing project: providing services to taxonomists for standard genome sequencing and annotation.</title>
        <authorList>
            <consortium name="The Broad Institute Genomics Platform"/>
            <consortium name="The Broad Institute Genome Sequencing Center for Infectious Disease"/>
            <person name="Wu L."/>
            <person name="Ma J."/>
        </authorList>
    </citation>
    <scope>NUCLEOTIDE SEQUENCE [LARGE SCALE GENOMIC DNA]</scope>
    <source>
        <strain evidence="2 3">JCM 6924</strain>
    </source>
</reference>
<proteinExistence type="predicted"/>